<sequence length="335" mass="38378">MKRRVCLFGLSANPPTGEGGHVGIVRELSQMKMMMPRSRSRVNNHNNDDGTANETETESETDNSNKNNVNEDVKEERFHEIRILPVYSHMFNEKRGRGMQASYEARLEMCRLAFREIPKVIVSNDEEKCFEWYANKIGMTKEEDRKNIRVGTADLLDMLMDDTSTNSNTSDSSDSDSTQAEYSFALGADTFMDLSKLKWRRAADIFQLLNGRLVVFHRKEENENENENVVNKMITSDSKYDLECRDSYLDLTELSQSCSTNKDLDQRIDEIAQSLHTKCPNLKENIILLNVPSLTSVSSSRVRNSVGVDDEFLEMSLSPDVLDYVKKNRLYSFAE</sequence>
<dbReference type="SUPFAM" id="SSF52374">
    <property type="entry name" value="Nucleotidylyl transferase"/>
    <property type="match status" value="1"/>
</dbReference>
<dbReference type="InterPro" id="IPR014729">
    <property type="entry name" value="Rossmann-like_a/b/a_fold"/>
</dbReference>
<keyword evidence="3" id="KW-0808">Transferase</keyword>
<keyword evidence="5" id="KW-0547">Nucleotide-binding</keyword>
<keyword evidence="6" id="KW-0067">ATP-binding</keyword>
<comment type="pathway">
    <text evidence="1">Cofactor biosynthesis; NAD(+) biosynthesis.</text>
</comment>
<dbReference type="AlphaFoldDB" id="A0A7S3QAQ0"/>
<name>A0A7S3QAQ0_9STRA</name>
<dbReference type="GO" id="GO:0005524">
    <property type="term" value="F:ATP binding"/>
    <property type="evidence" value="ECO:0007669"/>
    <property type="project" value="UniProtKB-KW"/>
</dbReference>
<evidence type="ECO:0000256" key="1">
    <source>
        <dbReference type="ARBA" id="ARBA00004790"/>
    </source>
</evidence>
<dbReference type="GO" id="GO:0016779">
    <property type="term" value="F:nucleotidyltransferase activity"/>
    <property type="evidence" value="ECO:0007669"/>
    <property type="project" value="UniProtKB-KW"/>
</dbReference>
<dbReference type="InterPro" id="IPR005248">
    <property type="entry name" value="NadD/NMNAT"/>
</dbReference>
<evidence type="ECO:0000313" key="9">
    <source>
        <dbReference type="EMBL" id="CAE0470396.1"/>
    </source>
</evidence>
<keyword evidence="4" id="KW-0548">Nucleotidyltransferase</keyword>
<protein>
    <recommendedName>
        <fullName evidence="10">Nicotinamide-nucleotide adenylyltransferase</fullName>
    </recommendedName>
</protein>
<evidence type="ECO:0000256" key="4">
    <source>
        <dbReference type="ARBA" id="ARBA00022695"/>
    </source>
</evidence>
<evidence type="ECO:0000256" key="2">
    <source>
        <dbReference type="ARBA" id="ARBA00022642"/>
    </source>
</evidence>
<evidence type="ECO:0008006" key="10">
    <source>
        <dbReference type="Google" id="ProtNLM"/>
    </source>
</evidence>
<evidence type="ECO:0000256" key="3">
    <source>
        <dbReference type="ARBA" id="ARBA00022679"/>
    </source>
</evidence>
<gene>
    <name evidence="9" type="ORF">CDEB00056_LOCUS15249</name>
</gene>
<keyword evidence="7" id="KW-0520">NAD</keyword>
<reference evidence="9" key="1">
    <citation type="submission" date="2021-01" db="EMBL/GenBank/DDBJ databases">
        <authorList>
            <person name="Corre E."/>
            <person name="Pelletier E."/>
            <person name="Niang G."/>
            <person name="Scheremetjew M."/>
            <person name="Finn R."/>
            <person name="Kale V."/>
            <person name="Holt S."/>
            <person name="Cochrane G."/>
            <person name="Meng A."/>
            <person name="Brown T."/>
            <person name="Cohen L."/>
        </authorList>
    </citation>
    <scope>NUCLEOTIDE SEQUENCE</scope>
    <source>
        <strain evidence="9">MM31A-1</strain>
    </source>
</reference>
<dbReference type="PANTHER" id="PTHR39321">
    <property type="entry name" value="NICOTINATE-NUCLEOTIDE ADENYLYLTRANSFERASE-RELATED"/>
    <property type="match status" value="1"/>
</dbReference>
<accession>A0A7S3QAQ0</accession>
<organism evidence="9">
    <name type="scientific">Chaetoceros debilis</name>
    <dbReference type="NCBI Taxonomy" id="122233"/>
    <lineage>
        <taxon>Eukaryota</taxon>
        <taxon>Sar</taxon>
        <taxon>Stramenopiles</taxon>
        <taxon>Ochrophyta</taxon>
        <taxon>Bacillariophyta</taxon>
        <taxon>Coscinodiscophyceae</taxon>
        <taxon>Chaetocerotophycidae</taxon>
        <taxon>Chaetocerotales</taxon>
        <taxon>Chaetocerotaceae</taxon>
        <taxon>Chaetoceros</taxon>
    </lineage>
</organism>
<evidence type="ECO:0000256" key="7">
    <source>
        <dbReference type="ARBA" id="ARBA00023027"/>
    </source>
</evidence>
<evidence type="ECO:0000256" key="5">
    <source>
        <dbReference type="ARBA" id="ARBA00022741"/>
    </source>
</evidence>
<proteinExistence type="predicted"/>
<dbReference type="Gene3D" id="3.40.50.620">
    <property type="entry name" value="HUPs"/>
    <property type="match status" value="1"/>
</dbReference>
<evidence type="ECO:0000256" key="8">
    <source>
        <dbReference type="SAM" id="MobiDB-lite"/>
    </source>
</evidence>
<keyword evidence="2" id="KW-0662">Pyridine nucleotide biosynthesis</keyword>
<evidence type="ECO:0000256" key="6">
    <source>
        <dbReference type="ARBA" id="ARBA00022840"/>
    </source>
</evidence>
<dbReference type="GO" id="GO:0009435">
    <property type="term" value="P:NAD+ biosynthetic process"/>
    <property type="evidence" value="ECO:0007669"/>
    <property type="project" value="InterPro"/>
</dbReference>
<dbReference type="PANTHER" id="PTHR39321:SF3">
    <property type="entry name" value="PHOSPHOPANTETHEINE ADENYLYLTRANSFERASE"/>
    <property type="match status" value="1"/>
</dbReference>
<feature type="region of interest" description="Disordered" evidence="8">
    <location>
        <begin position="37"/>
        <end position="72"/>
    </location>
</feature>
<dbReference type="EMBL" id="HBIO01019825">
    <property type="protein sequence ID" value="CAE0470396.1"/>
    <property type="molecule type" value="Transcribed_RNA"/>
</dbReference>